<protein>
    <submittedName>
        <fullName evidence="2">Uncharacterized protein</fullName>
    </submittedName>
</protein>
<feature type="compositionally biased region" description="Polar residues" evidence="1">
    <location>
        <begin position="903"/>
        <end position="914"/>
    </location>
</feature>
<feature type="compositionally biased region" description="Low complexity" evidence="1">
    <location>
        <begin position="935"/>
        <end position="954"/>
    </location>
</feature>
<gene>
    <name evidence="2" type="ORF">SE18_12135</name>
</gene>
<reference evidence="2 3" key="1">
    <citation type="submission" date="2015-07" db="EMBL/GenBank/DDBJ databases">
        <title>Whole genome sequence of Herpetosiphon geysericola DSM 7119.</title>
        <authorList>
            <person name="Hemp J."/>
            <person name="Ward L.M."/>
            <person name="Pace L.A."/>
            <person name="Fischer W.W."/>
        </authorList>
    </citation>
    <scope>NUCLEOTIDE SEQUENCE [LARGE SCALE GENOMIC DNA]</scope>
    <source>
        <strain evidence="2 3">DSM 7119</strain>
    </source>
</reference>
<dbReference type="EMBL" id="LGKP01000021">
    <property type="protein sequence ID" value="KPL86718.1"/>
    <property type="molecule type" value="Genomic_DNA"/>
</dbReference>
<dbReference type="Proteomes" id="UP000050277">
    <property type="component" value="Unassembled WGS sequence"/>
</dbReference>
<feature type="region of interest" description="Disordered" evidence="1">
    <location>
        <begin position="699"/>
        <end position="1007"/>
    </location>
</feature>
<name>A0A0P6Y474_9CHLR</name>
<accession>A0A0P6Y474</accession>
<evidence type="ECO:0000313" key="3">
    <source>
        <dbReference type="Proteomes" id="UP000050277"/>
    </source>
</evidence>
<evidence type="ECO:0000256" key="1">
    <source>
        <dbReference type="SAM" id="MobiDB-lite"/>
    </source>
</evidence>
<dbReference type="STRING" id="70996.SE18_12135"/>
<organism evidence="2 3">
    <name type="scientific">Herpetosiphon geysericola</name>
    <dbReference type="NCBI Taxonomy" id="70996"/>
    <lineage>
        <taxon>Bacteria</taxon>
        <taxon>Bacillati</taxon>
        <taxon>Chloroflexota</taxon>
        <taxon>Chloroflexia</taxon>
        <taxon>Herpetosiphonales</taxon>
        <taxon>Herpetosiphonaceae</taxon>
        <taxon>Herpetosiphon</taxon>
    </lineage>
</organism>
<feature type="compositionally biased region" description="Low complexity" evidence="1">
    <location>
        <begin position="873"/>
        <end position="891"/>
    </location>
</feature>
<proteinExistence type="predicted"/>
<comment type="caution">
    <text evidence="2">The sequence shown here is derived from an EMBL/GenBank/DDBJ whole genome shotgun (WGS) entry which is preliminary data.</text>
</comment>
<dbReference type="OrthoDB" id="135407at2"/>
<sequence>MSISSASTPIGDVLQQIAQRFAQSSRSPLLRSGELALPDASTQPLPLAPELAVAWRALLGETGWPWQAEALATVRRGLGLALVAPAPLGPACLLLLAAEHISANQGSLLLLAPDAASLHDLAQTANNIDALLGGGFPHLVVEQTTRPPHSPPRLILTTPTTLHQRMLRTHHRGWSNMWPQLSGIVLPAFDQANSTSFGHCRWLLRRVERLRPRARPLTLYASLAPVAEIDELLARVFDHLPPLVYANTARIPLTWALWNGGAQPVDAALKLALALRQAGLSVQLDAPDNLERAILAQRGAAQGLSIVPRAAAPSHVLVMLGGVNATSLPSLLASGHRAVVLVTDQSIAAQTALAQPALLTPNLPPALPVATQNNYISSGHLRCAAEERPLQQSEISAWEVSDLVERLTQRNQLAQLPDSPTWQPVANLQQRSDIYATLHPTTISDVPVQIVDHEGTFLAELDSVTVERRLFSGASVLGGRVVGWNDDGSLSIRLQDAAPTLAEHRCSVSVREHFGQRPLDGARAEIELTIGRVVVTEEIVARRSLADDGSLRRVPFEPPIQLQWNAPALWLGAPEAGAGLGEILLGVLPLLLRCQPDAMVACLSDQQLYLVEAQPGGRGIVEQLYSQFEAWLHLAGLAARTMSNDPIYASYAQAELRWLEKILVPLAAPLRADMPPEPAQIAPPRVERASRQSMVISTNELNARRRGRGNVFALPRSLPKQGEAVKRPTTPLPNQPALPAQPMRLAAQQPPASKPITNQRPAVRNEAPPAPPAPEKAKPNVTRPPRRKASVGRNEAQRSTQPLVQPKAVAPSNQLPPERGSVVVPAPNQPPAYERPPFQQRNAQEKPAAQRPISRPVQREQQPNQRPAPRETQPNQRPAQREQQPARPYQRNDQPTKPMPRETQPNQRPVQREQQPARPYQRNEQPTKPMPREAQPNQRPNQREQQPNQRNEQPAKPVEANADPQAMLEKARRLREQREAEARVAQLITRPNPANHNAEPSESRFKQGDRVHCVPYGEGVVQKTRIRDGRELLLVQFPELGDLRVDPAVNAVRIVRPEIQAEDDE</sequence>
<dbReference type="RefSeq" id="WP_054534721.1">
    <property type="nucleotide sequence ID" value="NZ_LGKP01000021.1"/>
</dbReference>
<feature type="compositionally biased region" description="Basic and acidic residues" evidence="1">
    <location>
        <begin position="969"/>
        <end position="982"/>
    </location>
</feature>
<dbReference type="AlphaFoldDB" id="A0A0P6Y474"/>
<evidence type="ECO:0000313" key="2">
    <source>
        <dbReference type="EMBL" id="KPL86718.1"/>
    </source>
</evidence>
<keyword evidence="3" id="KW-1185">Reference proteome</keyword>